<dbReference type="GO" id="GO:0051301">
    <property type="term" value="P:cell division"/>
    <property type="evidence" value="ECO:0007669"/>
    <property type="project" value="UniProtKB-KW"/>
</dbReference>
<dbReference type="Proteomes" id="UP000254337">
    <property type="component" value="Chromosome"/>
</dbReference>
<dbReference type="Pfam" id="PF08478">
    <property type="entry name" value="POTRA_1"/>
    <property type="match status" value="1"/>
</dbReference>
<feature type="compositionally biased region" description="Basic residues" evidence="8">
    <location>
        <begin position="67"/>
        <end position="82"/>
    </location>
</feature>
<dbReference type="RefSeq" id="WP_107195674.1">
    <property type="nucleotide sequence ID" value="NZ_CP029462.1"/>
</dbReference>
<evidence type="ECO:0000313" key="11">
    <source>
        <dbReference type="EMBL" id="AXL20522.1"/>
    </source>
</evidence>
<evidence type="ECO:0000259" key="10">
    <source>
        <dbReference type="PROSITE" id="PS51779"/>
    </source>
</evidence>
<accession>A0A346AXC9</accession>
<dbReference type="OrthoDB" id="1633656at2"/>
<gene>
    <name evidence="11" type="ORF">DKB62_02465</name>
</gene>
<feature type="domain" description="POTRA" evidence="10">
    <location>
        <begin position="110"/>
        <end position="178"/>
    </location>
</feature>
<evidence type="ECO:0000256" key="2">
    <source>
        <dbReference type="ARBA" id="ARBA00022475"/>
    </source>
</evidence>
<evidence type="ECO:0000256" key="9">
    <source>
        <dbReference type="SAM" id="Phobius"/>
    </source>
</evidence>
<evidence type="ECO:0000256" key="1">
    <source>
        <dbReference type="ARBA" id="ARBA00004370"/>
    </source>
</evidence>
<dbReference type="InterPro" id="IPR005548">
    <property type="entry name" value="Cell_div_FtsQ/DivIB_C"/>
</dbReference>
<protein>
    <submittedName>
        <fullName evidence="11">Cell division protein FtsQ</fullName>
    </submittedName>
</protein>
<evidence type="ECO:0000256" key="4">
    <source>
        <dbReference type="ARBA" id="ARBA00022692"/>
    </source>
</evidence>
<keyword evidence="2" id="KW-1003">Cell membrane</keyword>
<evidence type="ECO:0000256" key="8">
    <source>
        <dbReference type="SAM" id="MobiDB-lite"/>
    </source>
</evidence>
<comment type="subcellular location">
    <subcellularLocation>
        <location evidence="1">Membrane</location>
    </subcellularLocation>
</comment>
<sequence length="316" mass="35650">MKKENYRNYQFTSDTTSRRKPDNAAAFKHTSDVFVPPHLAHDPLDDLYGNRREAERRQQLQEEETRRRKRRIKREKIKKKRKQKRKGRLTAVGIVLFVLLLWVFLRFAAVPFGTLVIQGNETLTTDDIYRAAGVPGYVNVVQLSPDELKNRLEKDLRISSAVVERQFPATIQVTLTERKAAAIVMTMYGFAYVDKDGVVIELEPQIQGVSVPIMTGKKVDTLLLGDTIADPALRAGLEYLQNLPPDVLKHMAEINVGNPDNIIAYTTDSLPVHLGKGDKPVERAAITDELLREVDSNHLLVQYIDTTPGAPAVKSK</sequence>
<keyword evidence="5 9" id="KW-1133">Transmembrane helix</keyword>
<dbReference type="InterPro" id="IPR013685">
    <property type="entry name" value="POTRA_FtsQ_type"/>
</dbReference>
<dbReference type="InterPro" id="IPR050487">
    <property type="entry name" value="FtsQ_DivIB"/>
</dbReference>
<evidence type="ECO:0000256" key="7">
    <source>
        <dbReference type="ARBA" id="ARBA00023306"/>
    </source>
</evidence>
<dbReference type="Gene3D" id="3.10.20.310">
    <property type="entry name" value="membrane protein fhac"/>
    <property type="match status" value="1"/>
</dbReference>
<keyword evidence="6 9" id="KW-0472">Membrane</keyword>
<dbReference type="EMBL" id="CP029462">
    <property type="protein sequence ID" value="AXL20522.1"/>
    <property type="molecule type" value="Genomic_DNA"/>
</dbReference>
<keyword evidence="7" id="KW-0131">Cell cycle</keyword>
<keyword evidence="12" id="KW-1185">Reference proteome</keyword>
<feature type="region of interest" description="Disordered" evidence="8">
    <location>
        <begin position="54"/>
        <end position="82"/>
    </location>
</feature>
<dbReference type="GO" id="GO:0005886">
    <property type="term" value="C:plasma membrane"/>
    <property type="evidence" value="ECO:0007669"/>
    <property type="project" value="TreeGrafter"/>
</dbReference>
<keyword evidence="4 9" id="KW-0812">Transmembrane</keyword>
<dbReference type="AlphaFoldDB" id="A0A346AXC9"/>
<dbReference type="PANTHER" id="PTHR37820:SF1">
    <property type="entry name" value="CELL DIVISION PROTEIN FTSQ"/>
    <property type="match status" value="1"/>
</dbReference>
<dbReference type="PANTHER" id="PTHR37820">
    <property type="entry name" value="CELL DIVISION PROTEIN DIVIB"/>
    <property type="match status" value="1"/>
</dbReference>
<evidence type="ECO:0000313" key="12">
    <source>
        <dbReference type="Proteomes" id="UP000254337"/>
    </source>
</evidence>
<feature type="transmembrane region" description="Helical" evidence="9">
    <location>
        <begin position="89"/>
        <end position="109"/>
    </location>
</feature>
<organism evidence="11 12">
    <name type="scientific">Megasphaera stantonii</name>
    <dbReference type="NCBI Taxonomy" id="2144175"/>
    <lineage>
        <taxon>Bacteria</taxon>
        <taxon>Bacillati</taxon>
        <taxon>Bacillota</taxon>
        <taxon>Negativicutes</taxon>
        <taxon>Veillonellales</taxon>
        <taxon>Veillonellaceae</taxon>
        <taxon>Megasphaera</taxon>
    </lineage>
</organism>
<dbReference type="Pfam" id="PF03799">
    <property type="entry name" value="FtsQ_DivIB_C"/>
    <property type="match status" value="1"/>
</dbReference>
<evidence type="ECO:0000256" key="3">
    <source>
        <dbReference type="ARBA" id="ARBA00022618"/>
    </source>
</evidence>
<evidence type="ECO:0000256" key="5">
    <source>
        <dbReference type="ARBA" id="ARBA00022989"/>
    </source>
</evidence>
<dbReference type="InterPro" id="IPR034746">
    <property type="entry name" value="POTRA"/>
</dbReference>
<feature type="region of interest" description="Disordered" evidence="8">
    <location>
        <begin position="1"/>
        <end position="23"/>
    </location>
</feature>
<dbReference type="KEGG" id="meg:DKB62_02465"/>
<keyword evidence="3 11" id="KW-0132">Cell division</keyword>
<feature type="compositionally biased region" description="Basic and acidic residues" evidence="8">
    <location>
        <begin position="54"/>
        <end position="66"/>
    </location>
</feature>
<dbReference type="PROSITE" id="PS51779">
    <property type="entry name" value="POTRA"/>
    <property type="match status" value="1"/>
</dbReference>
<evidence type="ECO:0000256" key="6">
    <source>
        <dbReference type="ARBA" id="ARBA00023136"/>
    </source>
</evidence>
<name>A0A346AXC9_9FIRM</name>
<proteinExistence type="predicted"/>
<reference evidence="11 12" key="1">
    <citation type="submission" date="2018-05" db="EMBL/GenBank/DDBJ databases">
        <title>Complete genome sequence of Megasphaera sp. AJH120T, isolated from the ceca of a chicken.</title>
        <authorList>
            <person name="Maki J."/>
            <person name="Looft T."/>
        </authorList>
    </citation>
    <scope>NUCLEOTIDE SEQUENCE [LARGE SCALE GENOMIC DNA]</scope>
    <source>
        <strain evidence="11 12">AJH120</strain>
    </source>
</reference>